<dbReference type="InterPro" id="IPR050310">
    <property type="entry name" value="VPS10-sortilin"/>
</dbReference>
<dbReference type="EMBL" id="VWYG01022465">
    <property type="protein sequence ID" value="NXQ90474.1"/>
    <property type="molecule type" value="Genomic_DNA"/>
</dbReference>
<dbReference type="InterPro" id="IPR031777">
    <property type="entry name" value="Sortilin_C"/>
</dbReference>
<dbReference type="FunFam" id="2.130.10.10:FF:000375">
    <property type="entry name" value="Sortilin"/>
    <property type="match status" value="1"/>
</dbReference>
<dbReference type="OrthoDB" id="443634at2759"/>
<dbReference type="InterPro" id="IPR015943">
    <property type="entry name" value="WD40/YVTN_repeat-like_dom_sf"/>
</dbReference>
<feature type="non-terminal residue" evidence="6">
    <location>
        <position position="548"/>
    </location>
</feature>
<evidence type="ECO:0000256" key="2">
    <source>
        <dbReference type="ARBA" id="ARBA00022737"/>
    </source>
</evidence>
<proteinExistence type="predicted"/>
<dbReference type="Pfam" id="PF15901">
    <property type="entry name" value="Sortilin_C"/>
    <property type="match status" value="1"/>
</dbReference>
<sequence length="548" mass="59997">SEDYGKTFKDITGLIKNTFIRTEFGIAIGPENSGKVILTGDVSGGSRGGRIFRSSDFAKNFIQTDLPFHPLVQITYHPRNSDCLLALSTKNGLWVSRDFGENWEEIHKAVCLAKWGANDTIFFTTYLNSSCKADLGLLELKKTSDFGKAFKVIGTKIYSFGLGGRFLFASVMTEKGTEDSIHVSLDEGDTWNMAQLPSVGHEQFYSILAANDDLVFMHVDEPGDTGFGTIYTSDDRGLVYSKSLERHLYTTTGGETDFTNVTSLRGIYITSVLSEVPHEPTMCPWGQEGQWCPGVREEECGQQVEGGSPPPLHGPVEATPGVTGFSSGPPSSRQTRSYWRESSRGVRRCWGWGQLGPDWGQPELGWGQLELVTTRAGDNKGWGQPGLDWGQPGLGTMKSGDNQGWGQPGLGTTRTGLGTAGGGDCQDWGQLGLGTTGAGLGTMRGEDKDYTIWLAHSSDPSDPSDGCILGYKEQYRRLRKSSVCHNGRAYAVTKQPSVCPCTLQDFLCDFGYYRPENQSVCVEQPELKGHDLEFCLYGERELLKTSGY</sequence>
<evidence type="ECO:0000256" key="1">
    <source>
        <dbReference type="ARBA" id="ARBA00004370"/>
    </source>
</evidence>
<feature type="domain" description="VPS10" evidence="5">
    <location>
        <begin position="1"/>
        <end position="548"/>
    </location>
</feature>
<keyword evidence="4" id="KW-0325">Glycoprotein</keyword>
<evidence type="ECO:0000256" key="4">
    <source>
        <dbReference type="ARBA" id="ARBA00023180"/>
    </source>
</evidence>
<keyword evidence="7" id="KW-1185">Reference proteome</keyword>
<feature type="non-terminal residue" evidence="6">
    <location>
        <position position="1"/>
    </location>
</feature>
<dbReference type="InterPro" id="IPR031778">
    <property type="entry name" value="Sortilin_N"/>
</dbReference>
<dbReference type="FunFam" id="2.10.70.80:FF:000003">
    <property type="entry name" value="Sortilin"/>
    <property type="match status" value="1"/>
</dbReference>
<name>A0A7L2GWS9_NYCGR</name>
<dbReference type="GO" id="GO:0005829">
    <property type="term" value="C:cytosol"/>
    <property type="evidence" value="ECO:0007669"/>
    <property type="project" value="GOC"/>
</dbReference>
<dbReference type="Gene3D" id="2.10.70.80">
    <property type="match status" value="1"/>
</dbReference>
<comment type="subcellular location">
    <subcellularLocation>
        <location evidence="1">Membrane</location>
    </subcellularLocation>
</comment>
<dbReference type="Gene3D" id="2.130.10.10">
    <property type="entry name" value="YVTN repeat-like/Quinoprotein amine dehydrogenase"/>
    <property type="match status" value="1"/>
</dbReference>
<evidence type="ECO:0000313" key="7">
    <source>
        <dbReference type="Proteomes" id="UP000567826"/>
    </source>
</evidence>
<dbReference type="Pfam" id="PF15902">
    <property type="entry name" value="Sortilin-Vps10"/>
    <property type="match status" value="1"/>
</dbReference>
<dbReference type="GO" id="GO:0005794">
    <property type="term" value="C:Golgi apparatus"/>
    <property type="evidence" value="ECO:0007669"/>
    <property type="project" value="TreeGrafter"/>
</dbReference>
<dbReference type="SUPFAM" id="SSF110296">
    <property type="entry name" value="Oligoxyloglucan reducing end-specific cellobiohydrolase"/>
    <property type="match status" value="1"/>
</dbReference>
<evidence type="ECO:0000259" key="5">
    <source>
        <dbReference type="SMART" id="SM00602"/>
    </source>
</evidence>
<dbReference type="Proteomes" id="UP000567826">
    <property type="component" value="Unassembled WGS sequence"/>
</dbReference>
<dbReference type="PANTHER" id="PTHR12106:SF23">
    <property type="entry name" value="SORTILIN"/>
    <property type="match status" value="1"/>
</dbReference>
<dbReference type="GO" id="GO:0016020">
    <property type="term" value="C:membrane"/>
    <property type="evidence" value="ECO:0007669"/>
    <property type="project" value="UniProtKB-SubCell"/>
</dbReference>
<evidence type="ECO:0000256" key="3">
    <source>
        <dbReference type="ARBA" id="ARBA00023136"/>
    </source>
</evidence>
<comment type="caution">
    <text evidence="6">The sequence shown here is derived from an EMBL/GenBank/DDBJ whole genome shotgun (WGS) entry which is preliminary data.</text>
</comment>
<dbReference type="GO" id="GO:0006895">
    <property type="term" value="P:Golgi to endosome transport"/>
    <property type="evidence" value="ECO:0007669"/>
    <property type="project" value="TreeGrafter"/>
</dbReference>
<gene>
    <name evidence="6" type="primary">Sort1</name>
    <name evidence="6" type="ORF">NYCGRA_R14822</name>
</gene>
<keyword evidence="2" id="KW-0677">Repeat</keyword>
<evidence type="ECO:0000313" key="6">
    <source>
        <dbReference type="EMBL" id="NXQ90474.1"/>
    </source>
</evidence>
<dbReference type="Gene3D" id="3.30.60.270">
    <property type="match status" value="1"/>
</dbReference>
<dbReference type="InterPro" id="IPR006581">
    <property type="entry name" value="VPS10"/>
</dbReference>
<reference evidence="6 7" key="1">
    <citation type="submission" date="2019-09" db="EMBL/GenBank/DDBJ databases">
        <title>Bird 10,000 Genomes (B10K) Project - Family phase.</title>
        <authorList>
            <person name="Zhang G."/>
        </authorList>
    </citation>
    <scope>NUCLEOTIDE SEQUENCE [LARGE SCALE GENOMIC DNA]</scope>
    <source>
        <strain evidence="6">B10K-DU-001-56</strain>
        <tissue evidence="6">Muscle</tissue>
    </source>
</reference>
<dbReference type="AlphaFoldDB" id="A0A7L2GWS9"/>
<keyword evidence="3" id="KW-0472">Membrane</keyword>
<accession>A0A7L2GWS9</accession>
<protein>
    <submittedName>
        <fullName evidence="6">SORT protein</fullName>
    </submittedName>
</protein>
<dbReference type="SMART" id="SM00602">
    <property type="entry name" value="VPS10"/>
    <property type="match status" value="1"/>
</dbReference>
<organism evidence="6 7">
    <name type="scientific">Nyctibius grandis</name>
    <name type="common">Great potoo</name>
    <dbReference type="NCBI Taxonomy" id="48427"/>
    <lineage>
        <taxon>Eukaryota</taxon>
        <taxon>Metazoa</taxon>
        <taxon>Chordata</taxon>
        <taxon>Craniata</taxon>
        <taxon>Vertebrata</taxon>
        <taxon>Euteleostomi</taxon>
        <taxon>Archelosauria</taxon>
        <taxon>Archosauria</taxon>
        <taxon>Dinosauria</taxon>
        <taxon>Saurischia</taxon>
        <taxon>Theropoda</taxon>
        <taxon>Coelurosauria</taxon>
        <taxon>Aves</taxon>
        <taxon>Neognathae</taxon>
        <taxon>Neoaves</taxon>
        <taxon>Strisores</taxon>
        <taxon>Caprimulgiformes</taxon>
        <taxon>Nyctibiidae</taxon>
        <taxon>Nyctibius</taxon>
    </lineage>
</organism>
<dbReference type="GO" id="GO:0006897">
    <property type="term" value="P:endocytosis"/>
    <property type="evidence" value="ECO:0007669"/>
    <property type="project" value="TreeGrafter"/>
</dbReference>
<dbReference type="PANTHER" id="PTHR12106">
    <property type="entry name" value="SORTILIN RELATED"/>
    <property type="match status" value="1"/>
</dbReference>
<dbReference type="GO" id="GO:0016050">
    <property type="term" value="P:vesicle organization"/>
    <property type="evidence" value="ECO:0007669"/>
    <property type="project" value="TreeGrafter"/>
</dbReference>